<evidence type="ECO:0000313" key="3">
    <source>
        <dbReference type="Proteomes" id="UP000054279"/>
    </source>
</evidence>
<evidence type="ECO:0000256" key="1">
    <source>
        <dbReference type="SAM" id="MobiDB-lite"/>
    </source>
</evidence>
<organism evidence="2 3">
    <name type="scientific">Sphaerobolus stellatus (strain SS14)</name>
    <dbReference type="NCBI Taxonomy" id="990650"/>
    <lineage>
        <taxon>Eukaryota</taxon>
        <taxon>Fungi</taxon>
        <taxon>Dikarya</taxon>
        <taxon>Basidiomycota</taxon>
        <taxon>Agaricomycotina</taxon>
        <taxon>Agaricomycetes</taxon>
        <taxon>Phallomycetidae</taxon>
        <taxon>Geastrales</taxon>
        <taxon>Sphaerobolaceae</taxon>
        <taxon>Sphaerobolus</taxon>
    </lineage>
</organism>
<dbReference type="InterPro" id="IPR015943">
    <property type="entry name" value="WD40/YVTN_repeat-like_dom_sf"/>
</dbReference>
<evidence type="ECO:0000313" key="2">
    <source>
        <dbReference type="EMBL" id="KIJ42936.1"/>
    </source>
</evidence>
<dbReference type="Proteomes" id="UP000054279">
    <property type="component" value="Unassembled WGS sequence"/>
</dbReference>
<reference evidence="2 3" key="1">
    <citation type="submission" date="2014-06" db="EMBL/GenBank/DDBJ databases">
        <title>Evolutionary Origins and Diversification of the Mycorrhizal Mutualists.</title>
        <authorList>
            <consortium name="DOE Joint Genome Institute"/>
            <consortium name="Mycorrhizal Genomics Consortium"/>
            <person name="Kohler A."/>
            <person name="Kuo A."/>
            <person name="Nagy L.G."/>
            <person name="Floudas D."/>
            <person name="Copeland A."/>
            <person name="Barry K.W."/>
            <person name="Cichocki N."/>
            <person name="Veneault-Fourrey C."/>
            <person name="LaButti K."/>
            <person name="Lindquist E.A."/>
            <person name="Lipzen A."/>
            <person name="Lundell T."/>
            <person name="Morin E."/>
            <person name="Murat C."/>
            <person name="Riley R."/>
            <person name="Ohm R."/>
            <person name="Sun H."/>
            <person name="Tunlid A."/>
            <person name="Henrissat B."/>
            <person name="Grigoriev I.V."/>
            <person name="Hibbett D.S."/>
            <person name="Martin F."/>
        </authorList>
    </citation>
    <scope>NUCLEOTIDE SEQUENCE [LARGE SCALE GENOMIC DNA]</scope>
    <source>
        <strain evidence="2 3">SS14</strain>
    </source>
</reference>
<feature type="compositionally biased region" description="Acidic residues" evidence="1">
    <location>
        <begin position="527"/>
        <end position="549"/>
    </location>
</feature>
<dbReference type="EMBL" id="KN837126">
    <property type="protein sequence ID" value="KIJ42936.1"/>
    <property type="molecule type" value="Genomic_DNA"/>
</dbReference>
<accession>A0A0C9VX44</accession>
<gene>
    <name evidence="2" type="ORF">M422DRAFT_31062</name>
</gene>
<dbReference type="OrthoDB" id="548949at2759"/>
<proteinExistence type="predicted"/>
<name>A0A0C9VX44_SPHS4</name>
<dbReference type="HOGENOM" id="CLU_025074_0_0_1"/>
<dbReference type="InterPro" id="IPR036322">
    <property type="entry name" value="WD40_repeat_dom_sf"/>
</dbReference>
<dbReference type="AlphaFoldDB" id="A0A0C9VX44"/>
<protein>
    <submittedName>
        <fullName evidence="2">Uncharacterized protein</fullName>
    </submittedName>
</protein>
<sequence>MTTPQARLQSVERAFSKLRELLADDEGDHDDLSDSFIKLMKRVCDVVRDAGADNADILQRAEGLLNIMIDFAYGDSELFDFMPSFAHDNERGAPLVKDLQGEGGFPAMGPLLKMLLGGRPMPESAKALLTQPEKWNASTHIPNKFSTPCSRFRVGDGSPTFIPTDSNTLATNIFQARCEVTADHILNPINLLISPGSEFMVNSPPNRTMDIPLADIAYGVGIDQERKLVFIGRPDRLKSYYWGMKTSRTASDSYFCTTRFAGPITILPGGRLIRAGRGSAGVWNLDSQPTHGPEGTDIIGEQMDPEYLDTWRDEDADIELSEGSNPDTIIAFEDSKFKPSLWHTHPDPSKPAVMLAATDADGMGEATYYCRTLDLENGGRVITRYLGNGGTVQAFSTSAGHPNVFLTTASHGLARLYDVRIPLPVLTLDAGDASQSCPDGILIHPDGHPFAFTGSERSEQIKLWDLRARGCVYELSTGNNTVVAMAWDSDTIALYAAKNCTYVDRLGYHHDYRRAKIPRGLRGDYGGEGEGDEDEETEENEDDNDWDDDTCWPKSAHHHEDYFGYNFDAGEHRLYTKIVSSYGDATMKVSSYW</sequence>
<dbReference type="SUPFAM" id="SSF50978">
    <property type="entry name" value="WD40 repeat-like"/>
    <property type="match status" value="1"/>
</dbReference>
<keyword evidence="3" id="KW-1185">Reference proteome</keyword>
<dbReference type="Gene3D" id="2.130.10.10">
    <property type="entry name" value="YVTN repeat-like/Quinoprotein amine dehydrogenase"/>
    <property type="match status" value="1"/>
</dbReference>
<feature type="region of interest" description="Disordered" evidence="1">
    <location>
        <begin position="521"/>
        <end position="549"/>
    </location>
</feature>